<dbReference type="InterPro" id="IPR050079">
    <property type="entry name" value="DEAD_box_RNA_helicase"/>
</dbReference>
<dbReference type="PANTHER" id="PTHR47959:SF16">
    <property type="entry name" value="CRISPR-ASSOCIATED NUCLEASE_HELICASE CAS3-RELATED"/>
    <property type="match status" value="1"/>
</dbReference>
<evidence type="ECO:0000256" key="5">
    <source>
        <dbReference type="ARBA" id="ARBA00022741"/>
    </source>
</evidence>
<keyword evidence="9" id="KW-0051">Antiviral defense</keyword>
<dbReference type="GO" id="GO:0046872">
    <property type="term" value="F:metal ion binding"/>
    <property type="evidence" value="ECO:0007669"/>
    <property type="project" value="UniProtKB-KW"/>
</dbReference>
<dbReference type="GO" id="GO:0004518">
    <property type="term" value="F:nuclease activity"/>
    <property type="evidence" value="ECO:0007669"/>
    <property type="project" value="UniProtKB-KW"/>
</dbReference>
<evidence type="ECO:0000259" key="10">
    <source>
        <dbReference type="PROSITE" id="PS51192"/>
    </source>
</evidence>
<dbReference type="OrthoDB" id="9810236at2"/>
<feature type="domain" description="HD Cas3-type" evidence="11">
    <location>
        <begin position="17"/>
        <end position="227"/>
    </location>
</feature>
<evidence type="ECO:0000256" key="3">
    <source>
        <dbReference type="ARBA" id="ARBA00022722"/>
    </source>
</evidence>
<dbReference type="SUPFAM" id="SSF52540">
    <property type="entry name" value="P-loop containing nucleoside triphosphate hydrolases"/>
    <property type="match status" value="1"/>
</dbReference>
<dbReference type="InterPro" id="IPR011545">
    <property type="entry name" value="DEAD/DEAH_box_helicase_dom"/>
</dbReference>
<keyword evidence="4" id="KW-0479">Metal-binding</keyword>
<dbReference type="InterPro" id="IPR038257">
    <property type="entry name" value="CRISPR-assoc_Cas3_HD_sf"/>
</dbReference>
<dbReference type="PROSITE" id="PS51643">
    <property type="entry name" value="HD_CAS3"/>
    <property type="match status" value="1"/>
</dbReference>
<dbReference type="Gene3D" id="1.10.3210.30">
    <property type="match status" value="1"/>
</dbReference>
<dbReference type="PANTHER" id="PTHR47959">
    <property type="entry name" value="ATP-DEPENDENT RNA HELICASE RHLE-RELATED"/>
    <property type="match status" value="1"/>
</dbReference>
<dbReference type="Pfam" id="PF18019">
    <property type="entry name" value="Cas3_HD"/>
    <property type="match status" value="1"/>
</dbReference>
<comment type="similarity">
    <text evidence="2">In the central section; belongs to the CRISPR-associated helicase Cas3 family.</text>
</comment>
<accession>A0A9D3AVC6</accession>
<sequence>MGEPNILLAKSTREQGKPAIEETLSGHTAQVCLMAELLSLELLPFMNDIIKTDSFDADSWCQSIWLGAWLHDWGKANNHFQRIFSEPSFKQGVRHETLSLVLALEFRHWLAPVLKKLPKWAEVAAFLAVSGHHLKFPDPMEERRQGTSVTVYTAHKDFGKLLQLGHEKYQLPKLPVLKNLEYSLLSRGNLKKILSSYQRELLIEDFSDEEKTLIASVKATLMAADLAGSALPEKVDNPYEWLKKRLGQLLSTDQLQKVVQVKLKGDQPRHFQEQVAQASTNTVLVEAGCGSGKTVAAYMWAANQADSKRLFYCYPTTATASEGFAGYLYEPDFDAILVHSRSHVDYRLLDNMPKPNKEEIELRLARLEALETWPIPAVVCTAHTVLGLLENVRRGLHAWPSVARSVFIFDEVHAFSDRLFSYLLRFLRSFTGVPILLMTATLPPARKEAISEICKVRGGLEIINGPAEREDALRYRMFTGNYDCALTQVTEALNRGEKVLWVCNTVSRAMNVYDEASRLALPIKLYHSRYRYKDRLKRQRELIDGFNPIKPPMLAITTQVAEMSLDLSANLLISDWAPIPAMIQRLGRLNRFDEIPEQLSKAIFIEPESHIPYACNDKKEEETLWQGIRAWLKQLCDGKPRSQRDLSRAFIEITACGQNFVRPAEQCAWLDGLWYSLKDRRAIEEAGYTIEVIREEDIDEGLPSENVIPMPFPPTDQWQKWRREGRYPVVPGGMMEYDPFRGAIWKRS</sequence>
<protein>
    <submittedName>
        <fullName evidence="12">CRISPR-associated nuclease/helicase Cas3</fullName>
        <ecNumber evidence="12">3.1.-.-</ecNumber>
    </submittedName>
</protein>
<evidence type="ECO:0000256" key="1">
    <source>
        <dbReference type="ARBA" id="ARBA00006847"/>
    </source>
</evidence>
<dbReference type="InterPro" id="IPR027417">
    <property type="entry name" value="P-loop_NTPase"/>
</dbReference>
<evidence type="ECO:0000259" key="11">
    <source>
        <dbReference type="PROSITE" id="PS51643"/>
    </source>
</evidence>
<dbReference type="InterPro" id="IPR014001">
    <property type="entry name" value="Helicase_ATP-bd"/>
</dbReference>
<dbReference type="GO" id="GO:0005524">
    <property type="term" value="F:ATP binding"/>
    <property type="evidence" value="ECO:0007669"/>
    <property type="project" value="UniProtKB-KW"/>
</dbReference>
<evidence type="ECO:0000256" key="4">
    <source>
        <dbReference type="ARBA" id="ARBA00022723"/>
    </source>
</evidence>
<dbReference type="EMBL" id="LSRS01000008">
    <property type="protein sequence ID" value="KAF1083920.1"/>
    <property type="molecule type" value="Genomic_DNA"/>
</dbReference>
<dbReference type="AlphaFoldDB" id="A0A9D3AVC6"/>
<keyword evidence="6 12" id="KW-0378">Hydrolase</keyword>
<evidence type="ECO:0000313" key="13">
    <source>
        <dbReference type="Proteomes" id="UP000798488"/>
    </source>
</evidence>
<comment type="similarity">
    <text evidence="1">In the N-terminal section; belongs to the CRISPR-associated nuclease Cas3-HD family.</text>
</comment>
<keyword evidence="13" id="KW-1185">Reference proteome</keyword>
<dbReference type="Pfam" id="PF00270">
    <property type="entry name" value="DEAD"/>
    <property type="match status" value="1"/>
</dbReference>
<dbReference type="CDD" id="cd09641">
    <property type="entry name" value="Cas3''_I"/>
    <property type="match status" value="1"/>
</dbReference>
<dbReference type="Gene3D" id="3.40.50.300">
    <property type="entry name" value="P-loop containing nucleotide triphosphate hydrolases"/>
    <property type="match status" value="2"/>
</dbReference>
<dbReference type="Proteomes" id="UP000798488">
    <property type="component" value="Unassembled WGS sequence"/>
</dbReference>
<keyword evidence="3" id="KW-0540">Nuclease</keyword>
<dbReference type="GO" id="GO:0016787">
    <property type="term" value="F:hydrolase activity"/>
    <property type="evidence" value="ECO:0007669"/>
    <property type="project" value="UniProtKB-KW"/>
</dbReference>
<dbReference type="InterPro" id="IPR006474">
    <property type="entry name" value="Helicase_Cas3_CRISPR-ass_core"/>
</dbReference>
<comment type="caution">
    <text evidence="12">The sequence shown here is derived from an EMBL/GenBank/DDBJ whole genome shotgun (WGS) entry which is preliminary data.</text>
</comment>
<organism evidence="12 13">
    <name type="scientific">Sporotomaculum syntrophicum</name>
    <dbReference type="NCBI Taxonomy" id="182264"/>
    <lineage>
        <taxon>Bacteria</taxon>
        <taxon>Bacillati</taxon>
        <taxon>Bacillota</taxon>
        <taxon>Clostridia</taxon>
        <taxon>Eubacteriales</taxon>
        <taxon>Desulfallaceae</taxon>
        <taxon>Sporotomaculum</taxon>
    </lineage>
</organism>
<feature type="domain" description="Helicase ATP-binding" evidence="10">
    <location>
        <begin position="274"/>
        <end position="460"/>
    </location>
</feature>
<evidence type="ECO:0000256" key="8">
    <source>
        <dbReference type="ARBA" id="ARBA00022840"/>
    </source>
</evidence>
<reference evidence="12" key="1">
    <citation type="submission" date="2016-02" db="EMBL/GenBank/DDBJ databases">
        <title>Draft Genome Sequence of Sporotomaculum syntrophicum Strain FB, a Syntrophic Benzoate Degrader.</title>
        <authorList>
            <person name="Nobu M.K."/>
            <person name="Narihiro T."/>
            <person name="Qiu Y.-L."/>
            <person name="Ohashi A."/>
            <person name="Liu W.-T."/>
            <person name="Yuji S."/>
        </authorList>
    </citation>
    <scope>NUCLEOTIDE SEQUENCE</scope>
    <source>
        <strain evidence="12">FB</strain>
    </source>
</reference>
<dbReference type="GO" id="GO:0051607">
    <property type="term" value="P:defense response to virus"/>
    <property type="evidence" value="ECO:0007669"/>
    <property type="project" value="UniProtKB-KW"/>
</dbReference>
<dbReference type="RefSeq" id="WP_161823110.1">
    <property type="nucleotide sequence ID" value="NZ_LSRS01000008.1"/>
</dbReference>
<dbReference type="EC" id="3.1.-.-" evidence="12"/>
<gene>
    <name evidence="12" type="primary">cas3_2</name>
    <name evidence="12" type="ORF">SPSYN_02832</name>
</gene>
<dbReference type="InterPro" id="IPR054712">
    <property type="entry name" value="Cas3-like_dom"/>
</dbReference>
<dbReference type="SMART" id="SM00487">
    <property type="entry name" value="DEXDc"/>
    <property type="match status" value="1"/>
</dbReference>
<evidence type="ECO:0000256" key="6">
    <source>
        <dbReference type="ARBA" id="ARBA00022801"/>
    </source>
</evidence>
<keyword evidence="7" id="KW-0347">Helicase</keyword>
<dbReference type="Pfam" id="PF22590">
    <property type="entry name" value="Cas3-like_C_2"/>
    <property type="match status" value="1"/>
</dbReference>
<evidence type="ECO:0000256" key="2">
    <source>
        <dbReference type="ARBA" id="ARBA00009046"/>
    </source>
</evidence>
<dbReference type="InterPro" id="IPR006483">
    <property type="entry name" value="CRISPR-assoc_Cas3_HD"/>
</dbReference>
<evidence type="ECO:0000256" key="7">
    <source>
        <dbReference type="ARBA" id="ARBA00022806"/>
    </source>
</evidence>
<keyword evidence="5" id="KW-0547">Nucleotide-binding</keyword>
<name>A0A9D3AVC6_9FIRM</name>
<keyword evidence="8" id="KW-0067">ATP-binding</keyword>
<dbReference type="GO" id="GO:0003676">
    <property type="term" value="F:nucleic acid binding"/>
    <property type="evidence" value="ECO:0007669"/>
    <property type="project" value="InterPro"/>
</dbReference>
<dbReference type="GO" id="GO:0005829">
    <property type="term" value="C:cytosol"/>
    <property type="evidence" value="ECO:0007669"/>
    <property type="project" value="TreeGrafter"/>
</dbReference>
<dbReference type="GO" id="GO:0003724">
    <property type="term" value="F:RNA helicase activity"/>
    <property type="evidence" value="ECO:0007669"/>
    <property type="project" value="TreeGrafter"/>
</dbReference>
<dbReference type="PROSITE" id="PS51192">
    <property type="entry name" value="HELICASE_ATP_BIND_1"/>
    <property type="match status" value="1"/>
</dbReference>
<evidence type="ECO:0000256" key="9">
    <source>
        <dbReference type="ARBA" id="ARBA00023118"/>
    </source>
</evidence>
<evidence type="ECO:0000313" key="12">
    <source>
        <dbReference type="EMBL" id="KAF1083920.1"/>
    </source>
</evidence>
<proteinExistence type="inferred from homology"/>
<dbReference type="NCBIfam" id="TIGR01587">
    <property type="entry name" value="cas3_core"/>
    <property type="match status" value="1"/>
</dbReference>